<dbReference type="RefSeq" id="XP_016757932.1">
    <property type="nucleotide sequence ID" value="XM_016906491.1"/>
</dbReference>
<dbReference type="HOGENOM" id="CLU_1628107_0_0_1"/>
<name>M3AUQ8_SPHMS</name>
<feature type="region of interest" description="Disordered" evidence="1">
    <location>
        <begin position="96"/>
        <end position="163"/>
    </location>
</feature>
<feature type="compositionally biased region" description="Basic and acidic residues" evidence="1">
    <location>
        <begin position="135"/>
        <end position="145"/>
    </location>
</feature>
<evidence type="ECO:0000313" key="2">
    <source>
        <dbReference type="EMBL" id="EMF09811.1"/>
    </source>
</evidence>
<evidence type="ECO:0000256" key="1">
    <source>
        <dbReference type="SAM" id="MobiDB-lite"/>
    </source>
</evidence>
<organism evidence="2 3">
    <name type="scientific">Sphaerulina musiva (strain SO2202)</name>
    <name type="common">Poplar stem canker fungus</name>
    <name type="synonym">Septoria musiva</name>
    <dbReference type="NCBI Taxonomy" id="692275"/>
    <lineage>
        <taxon>Eukaryota</taxon>
        <taxon>Fungi</taxon>
        <taxon>Dikarya</taxon>
        <taxon>Ascomycota</taxon>
        <taxon>Pezizomycotina</taxon>
        <taxon>Dothideomycetes</taxon>
        <taxon>Dothideomycetidae</taxon>
        <taxon>Mycosphaerellales</taxon>
        <taxon>Mycosphaerellaceae</taxon>
        <taxon>Sphaerulina</taxon>
    </lineage>
</organism>
<feature type="compositionally biased region" description="Polar residues" evidence="1">
    <location>
        <begin position="149"/>
        <end position="163"/>
    </location>
</feature>
<protein>
    <submittedName>
        <fullName evidence="2">Uncharacterized protein</fullName>
    </submittedName>
</protein>
<feature type="compositionally biased region" description="Polar residues" evidence="1">
    <location>
        <begin position="96"/>
        <end position="118"/>
    </location>
</feature>
<sequence length="163" mass="18439">MLEKSTRVHKELAKMRDRPTIQRKNSVMDKHPEPIFDDHLVSKRHAAGSWQMSPERNLKELRSIEATKPDGESPLAGDSNVKRVWCVTPVLRCNRSSWLTTPKSGTPQAISISSPTSRNRYELPQFPSPTSRHPIRQESTNDSHRLRSTSHTPATPASVTPRT</sequence>
<gene>
    <name evidence="2" type="ORF">SEPMUDRAFT_150944</name>
</gene>
<accession>M3AUQ8</accession>
<feature type="region of interest" description="Disordered" evidence="1">
    <location>
        <begin position="1"/>
        <end position="34"/>
    </location>
</feature>
<dbReference type="AlphaFoldDB" id="M3AUQ8"/>
<dbReference type="EMBL" id="KB456268">
    <property type="protein sequence ID" value="EMF09811.1"/>
    <property type="molecule type" value="Genomic_DNA"/>
</dbReference>
<dbReference type="Proteomes" id="UP000016931">
    <property type="component" value="Unassembled WGS sequence"/>
</dbReference>
<evidence type="ECO:0000313" key="3">
    <source>
        <dbReference type="Proteomes" id="UP000016931"/>
    </source>
</evidence>
<dbReference type="GeneID" id="27903628"/>
<keyword evidence="3" id="KW-1185">Reference proteome</keyword>
<proteinExistence type="predicted"/>
<reference evidence="2 3" key="1">
    <citation type="journal article" date="2012" name="PLoS Pathog.">
        <title>Diverse lifestyles and strategies of plant pathogenesis encoded in the genomes of eighteen Dothideomycetes fungi.</title>
        <authorList>
            <person name="Ohm R.A."/>
            <person name="Feau N."/>
            <person name="Henrissat B."/>
            <person name="Schoch C.L."/>
            <person name="Horwitz B.A."/>
            <person name="Barry K.W."/>
            <person name="Condon B.J."/>
            <person name="Copeland A.C."/>
            <person name="Dhillon B."/>
            <person name="Glaser F."/>
            <person name="Hesse C.N."/>
            <person name="Kosti I."/>
            <person name="LaButti K."/>
            <person name="Lindquist E.A."/>
            <person name="Lucas S."/>
            <person name="Salamov A.A."/>
            <person name="Bradshaw R.E."/>
            <person name="Ciuffetti L."/>
            <person name="Hamelin R.C."/>
            <person name="Kema G.H.J."/>
            <person name="Lawrence C."/>
            <person name="Scott J.A."/>
            <person name="Spatafora J.W."/>
            <person name="Turgeon B.G."/>
            <person name="de Wit P.J.G.M."/>
            <person name="Zhong S."/>
            <person name="Goodwin S.B."/>
            <person name="Grigoriev I.V."/>
        </authorList>
    </citation>
    <scope>NUCLEOTIDE SEQUENCE [LARGE SCALE GENOMIC DNA]</scope>
    <source>
        <strain evidence="2 3">SO2202</strain>
    </source>
</reference>